<dbReference type="Proteomes" id="UP000001055">
    <property type="component" value="Unassembled WGS sequence"/>
</dbReference>
<dbReference type="Pfam" id="PF00023">
    <property type="entry name" value="Ank"/>
    <property type="match status" value="1"/>
</dbReference>
<accession>Q0UKV3</accession>
<dbReference type="EMBL" id="CH445335">
    <property type="protein sequence ID" value="EAT85077.1"/>
    <property type="molecule type" value="Genomic_DNA"/>
</dbReference>
<dbReference type="SUPFAM" id="SSF48403">
    <property type="entry name" value="Ankyrin repeat"/>
    <property type="match status" value="1"/>
</dbReference>
<dbReference type="KEGG" id="pno:SNOG_07611"/>
<dbReference type="AlphaFoldDB" id="Q0UKV3"/>
<evidence type="ECO:0000313" key="1">
    <source>
        <dbReference type="EMBL" id="EAT85077.1"/>
    </source>
</evidence>
<name>Q0UKV3_PHANO</name>
<proteinExistence type="predicted"/>
<evidence type="ECO:0000313" key="2">
    <source>
        <dbReference type="Proteomes" id="UP000001055"/>
    </source>
</evidence>
<reference evidence="2" key="1">
    <citation type="journal article" date="2007" name="Plant Cell">
        <title>Dothideomycete-plant interactions illuminated by genome sequencing and EST analysis of the wheat pathogen Stagonospora nodorum.</title>
        <authorList>
            <person name="Hane J.K."/>
            <person name="Lowe R.G."/>
            <person name="Solomon P.S."/>
            <person name="Tan K.C."/>
            <person name="Schoch C.L."/>
            <person name="Spatafora J.W."/>
            <person name="Crous P.W."/>
            <person name="Kodira C."/>
            <person name="Birren B.W."/>
            <person name="Galagan J.E."/>
            <person name="Torriani S.F."/>
            <person name="McDonald B.A."/>
            <person name="Oliver R.P."/>
        </authorList>
    </citation>
    <scope>NUCLEOTIDE SEQUENCE [LARGE SCALE GENOMIC DNA]</scope>
    <source>
        <strain evidence="2">SN15 / ATCC MYA-4574 / FGSC 10173</strain>
    </source>
</reference>
<organism evidence="1 2">
    <name type="scientific">Phaeosphaeria nodorum (strain SN15 / ATCC MYA-4574 / FGSC 10173)</name>
    <name type="common">Glume blotch fungus</name>
    <name type="synonym">Parastagonospora nodorum</name>
    <dbReference type="NCBI Taxonomy" id="321614"/>
    <lineage>
        <taxon>Eukaryota</taxon>
        <taxon>Fungi</taxon>
        <taxon>Dikarya</taxon>
        <taxon>Ascomycota</taxon>
        <taxon>Pezizomycotina</taxon>
        <taxon>Dothideomycetes</taxon>
        <taxon>Pleosporomycetidae</taxon>
        <taxon>Pleosporales</taxon>
        <taxon>Pleosporineae</taxon>
        <taxon>Phaeosphaeriaceae</taxon>
        <taxon>Parastagonospora</taxon>
    </lineage>
</organism>
<dbReference type="RefSeq" id="XP_001797946.1">
    <property type="nucleotide sequence ID" value="XM_001797894.1"/>
</dbReference>
<protein>
    <submittedName>
        <fullName evidence="1">Uncharacterized protein</fullName>
    </submittedName>
</protein>
<gene>
    <name evidence="1" type="ORF">SNOG_07611</name>
</gene>
<dbReference type="InterPro" id="IPR036770">
    <property type="entry name" value="Ankyrin_rpt-contain_sf"/>
</dbReference>
<dbReference type="GeneID" id="5974839"/>
<dbReference type="Gene3D" id="1.25.40.20">
    <property type="entry name" value="Ankyrin repeat-containing domain"/>
    <property type="match status" value="1"/>
</dbReference>
<sequence>MDMGHTGTPLSQAVDGTRNAPLYTADRADLVRFLLENGAKPNQRNAPDLNEPGNYLQSAAAYSSLEVTELLIQHGAQIEQSGAMHKAAENGRMDEWTSWNESCVMERMATSNYGQISRIQHATGPGSKLPLGWLNMVQMPASLIQKDGVRRTWRKR</sequence>
<dbReference type="InParanoid" id="Q0UKV3"/>
<dbReference type="InterPro" id="IPR002110">
    <property type="entry name" value="Ankyrin_rpt"/>
</dbReference>
<dbReference type="VEuPathDB" id="FungiDB:JI435_076110"/>